<dbReference type="RefSeq" id="XP_026134352.1">
    <property type="nucleotide sequence ID" value="XM_026278567.1"/>
</dbReference>
<gene>
    <name evidence="5 6 7 8" type="primary">LOC113112738</name>
</gene>
<evidence type="ECO:0000313" key="7">
    <source>
        <dbReference type="RefSeq" id="XP_026134351.1"/>
    </source>
</evidence>
<dbReference type="GO" id="GO:0005886">
    <property type="term" value="C:plasma membrane"/>
    <property type="evidence" value="ECO:0007669"/>
    <property type="project" value="TreeGrafter"/>
</dbReference>
<dbReference type="Pfam" id="PF15235">
    <property type="entry name" value="GRIN_C"/>
    <property type="match status" value="1"/>
</dbReference>
<dbReference type="GeneTree" id="ENSGT00570000079168"/>
<evidence type="ECO:0000313" key="4">
    <source>
        <dbReference type="Proteomes" id="UP000515129"/>
    </source>
</evidence>
<dbReference type="KEGG" id="caua:113112738"/>
<reference evidence="5 6" key="1">
    <citation type="submission" date="2025-04" db="UniProtKB">
        <authorList>
            <consortium name="RefSeq"/>
        </authorList>
    </citation>
    <scope>IDENTIFICATION</scope>
    <source>
        <strain evidence="5 6">Wakin</strain>
        <tissue evidence="5 6">Muscle</tissue>
    </source>
</reference>
<evidence type="ECO:0000313" key="5">
    <source>
        <dbReference type="RefSeq" id="XP_026134349.1"/>
    </source>
</evidence>
<dbReference type="InterPro" id="IPR032745">
    <property type="entry name" value="GRIN_C"/>
</dbReference>
<evidence type="ECO:0000313" key="8">
    <source>
        <dbReference type="RefSeq" id="XP_026134352.1"/>
    </source>
</evidence>
<feature type="domain" description="G protein-regulated inducer of neurite outgrowth C-terminal" evidence="3">
    <location>
        <begin position="351"/>
        <end position="448"/>
    </location>
</feature>
<dbReference type="GeneID" id="113112738"/>
<dbReference type="RefSeq" id="XP_026134350.1">
    <property type="nucleotide sequence ID" value="XM_026278565.1"/>
</dbReference>
<feature type="compositionally biased region" description="Basic and acidic residues" evidence="2">
    <location>
        <begin position="49"/>
        <end position="61"/>
    </location>
</feature>
<dbReference type="RefSeq" id="XP_026134351.1">
    <property type="nucleotide sequence ID" value="XM_026278566.1"/>
</dbReference>
<dbReference type="AlphaFoldDB" id="A0A6P6QLW7"/>
<accession>A0A6P6QLW7</accession>
<feature type="compositionally biased region" description="Polar residues" evidence="2">
    <location>
        <begin position="39"/>
        <end position="48"/>
    </location>
</feature>
<evidence type="ECO:0000259" key="3">
    <source>
        <dbReference type="Pfam" id="PF15235"/>
    </source>
</evidence>
<feature type="region of interest" description="Disordered" evidence="2">
    <location>
        <begin position="1"/>
        <end position="61"/>
    </location>
</feature>
<evidence type="ECO:0000313" key="6">
    <source>
        <dbReference type="RefSeq" id="XP_026134350.1"/>
    </source>
</evidence>
<dbReference type="InterPro" id="IPR026646">
    <property type="entry name" value="GPRIN2-like/GPRIN3"/>
</dbReference>
<organism evidence="4 8">
    <name type="scientific">Carassius auratus</name>
    <name type="common">Goldfish</name>
    <dbReference type="NCBI Taxonomy" id="7957"/>
    <lineage>
        <taxon>Eukaryota</taxon>
        <taxon>Metazoa</taxon>
        <taxon>Chordata</taxon>
        <taxon>Craniata</taxon>
        <taxon>Vertebrata</taxon>
        <taxon>Euteleostomi</taxon>
        <taxon>Actinopterygii</taxon>
        <taxon>Neopterygii</taxon>
        <taxon>Teleostei</taxon>
        <taxon>Ostariophysi</taxon>
        <taxon>Cypriniformes</taxon>
        <taxon>Cyprinidae</taxon>
        <taxon>Cyprininae</taxon>
        <taxon>Carassius</taxon>
    </lineage>
</organism>
<dbReference type="PANTHER" id="PTHR15718:SF5">
    <property type="entry name" value="G PROTEIN-REGULATED INDUCER OF NEURITE OUTGROWTH 2"/>
    <property type="match status" value="1"/>
</dbReference>
<keyword evidence="4" id="KW-1185">Reference proteome</keyword>
<evidence type="ECO:0000256" key="1">
    <source>
        <dbReference type="ARBA" id="ARBA00002358"/>
    </source>
</evidence>
<dbReference type="PANTHER" id="PTHR15718">
    <property type="entry name" value="G PROTEIN-REGULATED INDUCER OF NEURITE OUTGROWTH C-TERMINAL DOMAIN-CONTAINING PROTEIN"/>
    <property type="match status" value="1"/>
</dbReference>
<dbReference type="RefSeq" id="XP_026134349.1">
    <property type="nucleotide sequence ID" value="XM_026278564.1"/>
</dbReference>
<comment type="function">
    <text evidence="1">May be involved in neurite outgrowth.</text>
</comment>
<evidence type="ECO:0000256" key="2">
    <source>
        <dbReference type="SAM" id="MobiDB-lite"/>
    </source>
</evidence>
<name>A0A6P6QLW7_CARAU</name>
<dbReference type="OrthoDB" id="10049175at2759"/>
<dbReference type="GO" id="GO:0031175">
    <property type="term" value="P:neuron projection development"/>
    <property type="evidence" value="ECO:0007669"/>
    <property type="project" value="TreeGrafter"/>
</dbReference>
<dbReference type="Proteomes" id="UP000515129">
    <property type="component" value="Chromosome 13"/>
</dbReference>
<protein>
    <submittedName>
        <fullName evidence="5 6">Uncharacterized protein LOC113112738</fullName>
    </submittedName>
</protein>
<sequence>MAEAGHTVSIPSGDTIPSDPIVTVECGSAEVKPEDAPLKSSNEASYSSKDLKDGSQVDQHDARGHGIAETHMSDDVCLQSLSDQNKHTCSCSLTVHGEHVLSPHKDLKEHSLLSIQKSHSDSLQIFKEADASPLYCETDASFCQGRDQDVCMQSFPSLVCKQAMPLQQSNTMTTSTRAGSSGSASPTQPAKHGFIQICEVTPASTCPKFKEAGCCNTHFPNGAVEDTFAAYCHPQPIPAPAQLLPHLVGMEESYKGQVSAGNLLALPRLISSVSETGLDGKRLLRCCNLDCSWPGPFHPVGAQQWVDEKTKREVGTMTAEKELRDVGVQVGRDYEEHPQHVFPEVCLVEEKTNASGKVASKSQKSPVKEVKWDAEGMTWEVYGASVDPEELGLAIQKHLEVQIKETKGIAAKLSRQNTITSQHSSGSTHRRKKGLFGLLRRPGCCSRTTGAVD</sequence>
<proteinExistence type="predicted"/>